<sequence>MTNEAAATTQNDFAGQKLQELYSNYADDACDSLLALRAVTLASRSDESPKVLDTEDRKVWHHLMAKKDSFINGVQTFAAETKAKLEIVEDRLNDPKNYPSLKDCYGGFESDETMKLAKKMQEECMDLQSELKGFRAHIIEKYGDGRAKTIAAFCGAVLACIGFIAAIALHLHPAVLVAEAAIIIGCLVGAGVFGLGAVGIALTRTDIKRANKFLANIESRLNTIRGLLIKVRADTKVLSAVEAQHCRANIRRIIENCGSLEGACQQALEPYHNATKCVLM</sequence>
<dbReference type="AlphaFoldDB" id="A0A9N8EDE9"/>
<accession>A0A9N8EDE9</accession>
<dbReference type="EMBL" id="CAICTM010000960">
    <property type="protein sequence ID" value="CAB9518763.1"/>
    <property type="molecule type" value="Genomic_DNA"/>
</dbReference>
<comment type="caution">
    <text evidence="3">The sequence shown here is derived from an EMBL/GenBank/DDBJ whole genome shotgun (WGS) entry which is preliminary data.</text>
</comment>
<organism evidence="3 4">
    <name type="scientific">Seminavis robusta</name>
    <dbReference type="NCBI Taxonomy" id="568900"/>
    <lineage>
        <taxon>Eukaryota</taxon>
        <taxon>Sar</taxon>
        <taxon>Stramenopiles</taxon>
        <taxon>Ochrophyta</taxon>
        <taxon>Bacillariophyta</taxon>
        <taxon>Bacillariophyceae</taxon>
        <taxon>Bacillariophycidae</taxon>
        <taxon>Naviculales</taxon>
        <taxon>Naviculaceae</taxon>
        <taxon>Seminavis</taxon>
    </lineage>
</organism>
<evidence type="ECO:0000256" key="2">
    <source>
        <dbReference type="SAM" id="Phobius"/>
    </source>
</evidence>
<evidence type="ECO:0000313" key="4">
    <source>
        <dbReference type="Proteomes" id="UP001153069"/>
    </source>
</evidence>
<keyword evidence="4" id="KW-1185">Reference proteome</keyword>
<gene>
    <name evidence="3" type="ORF">SEMRO_962_G225080.1</name>
</gene>
<proteinExistence type="predicted"/>
<feature type="coiled-coil region" evidence="1">
    <location>
        <begin position="110"/>
        <end position="137"/>
    </location>
</feature>
<dbReference type="Proteomes" id="UP001153069">
    <property type="component" value="Unassembled WGS sequence"/>
</dbReference>
<keyword evidence="2" id="KW-1133">Transmembrane helix</keyword>
<reference evidence="3" key="1">
    <citation type="submission" date="2020-06" db="EMBL/GenBank/DDBJ databases">
        <authorList>
            <consortium name="Plant Systems Biology data submission"/>
        </authorList>
    </citation>
    <scope>NUCLEOTIDE SEQUENCE</scope>
    <source>
        <strain evidence="3">D6</strain>
    </source>
</reference>
<feature type="transmembrane region" description="Helical" evidence="2">
    <location>
        <begin position="177"/>
        <end position="202"/>
    </location>
</feature>
<keyword evidence="1" id="KW-0175">Coiled coil</keyword>
<evidence type="ECO:0000313" key="3">
    <source>
        <dbReference type="EMBL" id="CAB9518763.1"/>
    </source>
</evidence>
<name>A0A9N8EDE9_9STRA</name>
<feature type="transmembrane region" description="Helical" evidence="2">
    <location>
        <begin position="150"/>
        <end position="171"/>
    </location>
</feature>
<dbReference type="Gene3D" id="1.20.1170.10">
    <property type="match status" value="1"/>
</dbReference>
<keyword evidence="2" id="KW-0812">Transmembrane</keyword>
<keyword evidence="2" id="KW-0472">Membrane</keyword>
<evidence type="ECO:0000256" key="1">
    <source>
        <dbReference type="SAM" id="Coils"/>
    </source>
</evidence>
<protein>
    <submittedName>
        <fullName evidence="3">Uncharacterized protein</fullName>
    </submittedName>
</protein>